<reference evidence="1 2" key="1">
    <citation type="submission" date="2020-08" db="EMBL/GenBank/DDBJ databases">
        <title>Genomic Encyclopedia of Type Strains, Phase IV (KMG-IV): sequencing the most valuable type-strain genomes for metagenomic binning, comparative biology and taxonomic classification.</title>
        <authorList>
            <person name="Goeker M."/>
        </authorList>
    </citation>
    <scope>NUCLEOTIDE SEQUENCE [LARGE SCALE GENOMIC DNA]</scope>
    <source>
        <strain evidence="1 2">DSM 45615</strain>
    </source>
</reference>
<dbReference type="Proteomes" id="UP000578449">
    <property type="component" value="Unassembled WGS sequence"/>
</dbReference>
<comment type="caution">
    <text evidence="1">The sequence shown here is derived from an EMBL/GenBank/DDBJ whole genome shotgun (WGS) entry which is preliminary data.</text>
</comment>
<evidence type="ECO:0000313" key="2">
    <source>
        <dbReference type="Proteomes" id="UP000578449"/>
    </source>
</evidence>
<dbReference type="AlphaFoldDB" id="A0A840P5A1"/>
<sequence>MRVGIAHHFGWAVAVTASAGHQVADRRRIDLVEPGVPAAPIHRPGGPLDDAAASELVARVRASAARATSASLDELAAALPEPIVSVSLRAWPADFPEDIAVQRRPPYESRADSVMYRQILAELARARGWAVHFYDAKNVESQAAGILAERAGEVLYGPRARLGPPWTKDHRMALAATVVAADLHDAPDAQERGAVPDRATPP</sequence>
<dbReference type="EMBL" id="JACHGN010000005">
    <property type="protein sequence ID" value="MBB5133083.1"/>
    <property type="molecule type" value="Genomic_DNA"/>
</dbReference>
<keyword evidence="2" id="KW-1185">Reference proteome</keyword>
<accession>A0A840P5A1</accession>
<name>A0A840P5A1_9ACTN</name>
<evidence type="ECO:0000313" key="1">
    <source>
        <dbReference type="EMBL" id="MBB5133083.1"/>
    </source>
</evidence>
<dbReference type="RefSeq" id="WP_221336224.1">
    <property type="nucleotide sequence ID" value="NZ_BAABIX010000010.1"/>
</dbReference>
<protein>
    <submittedName>
        <fullName evidence="1">Uncharacterized protein</fullName>
    </submittedName>
</protein>
<gene>
    <name evidence="1" type="ORF">HNP84_002804</name>
</gene>
<organism evidence="1 2">
    <name type="scientific">Thermocatellispora tengchongensis</name>
    <dbReference type="NCBI Taxonomy" id="1073253"/>
    <lineage>
        <taxon>Bacteria</taxon>
        <taxon>Bacillati</taxon>
        <taxon>Actinomycetota</taxon>
        <taxon>Actinomycetes</taxon>
        <taxon>Streptosporangiales</taxon>
        <taxon>Streptosporangiaceae</taxon>
        <taxon>Thermocatellispora</taxon>
    </lineage>
</organism>
<proteinExistence type="predicted"/>